<evidence type="ECO:0000256" key="3">
    <source>
        <dbReference type="ARBA" id="ARBA00012663"/>
    </source>
</evidence>
<dbReference type="InterPro" id="IPR012338">
    <property type="entry name" value="Beta-lactam/transpept-like"/>
</dbReference>
<feature type="compositionally biased region" description="Polar residues" evidence="6">
    <location>
        <begin position="55"/>
        <end position="64"/>
    </location>
</feature>
<dbReference type="Gene3D" id="3.20.20.300">
    <property type="entry name" value="Glycoside hydrolase, family 3, N-terminal domain"/>
    <property type="match status" value="1"/>
</dbReference>
<dbReference type="GO" id="GO:0009254">
    <property type="term" value="P:peptidoglycan turnover"/>
    <property type="evidence" value="ECO:0007669"/>
    <property type="project" value="TreeGrafter"/>
</dbReference>
<comment type="catalytic activity">
    <reaction evidence="1">
        <text>Hydrolysis of terminal non-reducing N-acetyl-D-hexosamine residues in N-acetyl-beta-D-hexosaminides.</text>
        <dbReference type="EC" id="3.2.1.52"/>
    </reaction>
</comment>
<dbReference type="Gene3D" id="3.40.50.1700">
    <property type="entry name" value="Glycoside hydrolase family 3 C-terminal domain"/>
    <property type="match status" value="1"/>
</dbReference>
<dbReference type="Gene3D" id="3.40.710.10">
    <property type="entry name" value="DD-peptidase/beta-lactamase superfamily"/>
    <property type="match status" value="1"/>
</dbReference>
<comment type="caution">
    <text evidence="11">The sequence shown here is derived from an EMBL/GenBank/DDBJ whole genome shotgun (WGS) entry which is preliminary data.</text>
</comment>
<sequence length="987" mass="108708">MQKQFLLVLVLFLGLTTFTFSCSSSKETLEEENQTSHGIQQESVLKNIEEKPASSEGSDTSTTAEHQDIAISAEGGIDSLIEDMSLREKIGQLFFVSAYGTYKSNDNASYRELVSQIKDHHVGGVIFFSGEIYGQTILTNKLQEASRIPLWITQDMEYGAAMRVRGTTRFAPAMGVAATRNTDYAYWVGKVTAREAKALGVNQIFAPVLDVNNNPDNPVINVRSFSGDPKTVASFGEAFIKGAESEGVISTAKHFPGHGDTDTDSHISLPTINYDYARLDSLELVPFRSAINNGLKSVMSAHIAFPKISDTPSMPGTMDGSILNGILQDSLNFNGVVVTDGLEMSGISSNYSPGSAVVKALQAGADLMLLSPDLLTAINEVEKAIEKGIISKERIEHSVRKLLQWKQQHGLFEKNRVNIENLSARISTRENELIADEISRKSLTLVKNENDILPIRPDKFPKVMVLSVADDESGSTGTGFAERLRTYHPDVTFHVLDKRTSEEEELTILKDALETDLLIIGSFIYVRSGQSVQISEKQMKLLKSLPDKPTVLVAFGNPYVVHDLPDSDVQLMAWAANSGQIKSVVPALFGGSRIDGRLPIEIPDMYSNGHGIDLPQTTVRYDEPETAGLQRDSLLQIDRIMNEAIFDSTFPGGVVAVVKDGVIAYRKAFGYHTYDKLEKVSETDIYDLASLTKVLATTTSVMKLVDEGDLKPSDPVSKYIPEYNKGQKQNITIRNLLLHNSGLPPFRVYVDSLKTEKEIIQAIKNEPLINEPGKKYVYSDLGFILLGEIVEQITGTSLDKYVRKTFFYPMGMGSTFYNPKKVGNWISNKIPPTEIDTVYREKVIRAEAHDECAWYLNGVAGHAGLFSSAHDLAAYAQMLMSGGSYGGRDFISTETVNMFTARQSENSDRGYGFDHKSEEGFSSAGTLSSTATYGHTGFTGTSMWIDPEKNVGIIMLTNRTYPYRSYGSKISQVRAKVADIVISSIME</sequence>
<dbReference type="PROSITE" id="PS51257">
    <property type="entry name" value="PROKAR_LIPOPROTEIN"/>
    <property type="match status" value="1"/>
</dbReference>
<evidence type="ECO:0000313" key="12">
    <source>
        <dbReference type="Proteomes" id="UP000473278"/>
    </source>
</evidence>
<dbReference type="InterPro" id="IPR001466">
    <property type="entry name" value="Beta-lactam-related"/>
</dbReference>
<dbReference type="AlphaFoldDB" id="A0A6M1T2B4"/>
<evidence type="ECO:0000313" key="11">
    <source>
        <dbReference type="EMBL" id="NGP76907.1"/>
    </source>
</evidence>
<feature type="domain" description="Beta-lactamase-related" evidence="8">
    <location>
        <begin position="638"/>
        <end position="968"/>
    </location>
</feature>
<feature type="domain" description="Glycoside hydrolase family 3 N-terminal" evidence="9">
    <location>
        <begin position="86"/>
        <end position="403"/>
    </location>
</feature>
<name>A0A6M1T2B4_9BACT</name>
<feature type="chain" id="PRO_5027020838" description="beta-N-acetylhexosaminidase" evidence="7">
    <location>
        <begin position="22"/>
        <end position="987"/>
    </location>
</feature>
<dbReference type="EMBL" id="JAALLT010000003">
    <property type="protein sequence ID" value="NGP76907.1"/>
    <property type="molecule type" value="Genomic_DNA"/>
</dbReference>
<dbReference type="EC" id="3.2.1.52" evidence="3"/>
<dbReference type="Proteomes" id="UP000473278">
    <property type="component" value="Unassembled WGS sequence"/>
</dbReference>
<evidence type="ECO:0000259" key="10">
    <source>
        <dbReference type="Pfam" id="PF01915"/>
    </source>
</evidence>
<dbReference type="RefSeq" id="WP_165141759.1">
    <property type="nucleotide sequence ID" value="NZ_JAALLT010000003.1"/>
</dbReference>
<feature type="compositionally biased region" description="Polar residues" evidence="6">
    <location>
        <begin position="35"/>
        <end position="44"/>
    </location>
</feature>
<accession>A0A6M1T2B4</accession>
<dbReference type="InterPro" id="IPR002772">
    <property type="entry name" value="Glyco_hydro_3_C"/>
</dbReference>
<keyword evidence="7" id="KW-0732">Signal</keyword>
<evidence type="ECO:0000256" key="2">
    <source>
        <dbReference type="ARBA" id="ARBA00005336"/>
    </source>
</evidence>
<evidence type="ECO:0000256" key="4">
    <source>
        <dbReference type="ARBA" id="ARBA00022801"/>
    </source>
</evidence>
<dbReference type="GO" id="GO:0005975">
    <property type="term" value="P:carbohydrate metabolic process"/>
    <property type="evidence" value="ECO:0007669"/>
    <property type="project" value="InterPro"/>
</dbReference>
<evidence type="ECO:0000259" key="8">
    <source>
        <dbReference type="Pfam" id="PF00144"/>
    </source>
</evidence>
<evidence type="ECO:0000256" key="6">
    <source>
        <dbReference type="SAM" id="MobiDB-lite"/>
    </source>
</evidence>
<dbReference type="Pfam" id="PF00933">
    <property type="entry name" value="Glyco_hydro_3"/>
    <property type="match status" value="1"/>
</dbReference>
<dbReference type="InterPro" id="IPR017853">
    <property type="entry name" value="GH"/>
</dbReference>
<dbReference type="Pfam" id="PF00144">
    <property type="entry name" value="Beta-lactamase"/>
    <property type="match status" value="1"/>
</dbReference>
<dbReference type="GO" id="GO:0004563">
    <property type="term" value="F:beta-N-acetylhexosaminidase activity"/>
    <property type="evidence" value="ECO:0007669"/>
    <property type="project" value="UniProtKB-EC"/>
</dbReference>
<reference evidence="11 12" key="1">
    <citation type="submission" date="2020-02" db="EMBL/GenBank/DDBJ databases">
        <title>Balneolaceae bacterium YR4-1, complete genome.</title>
        <authorList>
            <person name="Li Y."/>
            <person name="Wu S."/>
        </authorList>
    </citation>
    <scope>NUCLEOTIDE SEQUENCE [LARGE SCALE GENOMIC DNA]</scope>
    <source>
        <strain evidence="11 12">YR4-1</strain>
    </source>
</reference>
<keyword evidence="5" id="KW-0326">Glycosidase</keyword>
<organism evidence="11 12">
    <name type="scientific">Halalkalibaculum roseum</name>
    <dbReference type="NCBI Taxonomy" id="2709311"/>
    <lineage>
        <taxon>Bacteria</taxon>
        <taxon>Pseudomonadati</taxon>
        <taxon>Balneolota</taxon>
        <taxon>Balneolia</taxon>
        <taxon>Balneolales</taxon>
        <taxon>Balneolaceae</taxon>
        <taxon>Halalkalibaculum</taxon>
    </lineage>
</organism>
<keyword evidence="12" id="KW-1185">Reference proteome</keyword>
<dbReference type="SUPFAM" id="SSF52279">
    <property type="entry name" value="Beta-D-glucan exohydrolase, C-terminal domain"/>
    <property type="match status" value="1"/>
</dbReference>
<dbReference type="SUPFAM" id="SSF56601">
    <property type="entry name" value="beta-lactamase/transpeptidase-like"/>
    <property type="match status" value="1"/>
</dbReference>
<evidence type="ECO:0000256" key="7">
    <source>
        <dbReference type="SAM" id="SignalP"/>
    </source>
</evidence>
<dbReference type="SUPFAM" id="SSF51445">
    <property type="entry name" value="(Trans)glycosidases"/>
    <property type="match status" value="1"/>
</dbReference>
<evidence type="ECO:0000259" key="9">
    <source>
        <dbReference type="Pfam" id="PF00933"/>
    </source>
</evidence>
<protein>
    <recommendedName>
        <fullName evidence="3">beta-N-acetylhexosaminidase</fullName>
        <ecNumber evidence="3">3.2.1.52</ecNumber>
    </recommendedName>
</protein>
<dbReference type="InterPro" id="IPR036962">
    <property type="entry name" value="Glyco_hydro_3_N_sf"/>
</dbReference>
<comment type="similarity">
    <text evidence="2">Belongs to the glycosyl hydrolase 3 family.</text>
</comment>
<evidence type="ECO:0000256" key="1">
    <source>
        <dbReference type="ARBA" id="ARBA00001231"/>
    </source>
</evidence>
<evidence type="ECO:0000256" key="5">
    <source>
        <dbReference type="ARBA" id="ARBA00023295"/>
    </source>
</evidence>
<gene>
    <name evidence="11" type="ORF">G3570_09700</name>
</gene>
<dbReference type="InterPro" id="IPR001764">
    <property type="entry name" value="Glyco_hydro_3_N"/>
</dbReference>
<feature type="signal peptide" evidence="7">
    <location>
        <begin position="1"/>
        <end position="21"/>
    </location>
</feature>
<dbReference type="PANTHER" id="PTHR30480">
    <property type="entry name" value="BETA-HEXOSAMINIDASE-RELATED"/>
    <property type="match status" value="1"/>
</dbReference>
<keyword evidence="4 11" id="KW-0378">Hydrolase</keyword>
<dbReference type="Pfam" id="PF01915">
    <property type="entry name" value="Glyco_hydro_3_C"/>
    <property type="match status" value="1"/>
</dbReference>
<dbReference type="InterPro" id="IPR050226">
    <property type="entry name" value="NagZ_Beta-hexosaminidase"/>
</dbReference>
<dbReference type="PANTHER" id="PTHR30480:SF13">
    <property type="entry name" value="BETA-HEXOSAMINIDASE"/>
    <property type="match status" value="1"/>
</dbReference>
<proteinExistence type="inferred from homology"/>
<dbReference type="InterPro" id="IPR036881">
    <property type="entry name" value="Glyco_hydro_3_C_sf"/>
</dbReference>
<feature type="region of interest" description="Disordered" evidence="6">
    <location>
        <begin position="29"/>
        <end position="68"/>
    </location>
</feature>
<feature type="domain" description="Glycoside hydrolase family 3 C-terminal" evidence="10">
    <location>
        <begin position="444"/>
        <end position="607"/>
    </location>
</feature>